<gene>
    <name evidence="1" type="ORF">BDM02DRAFT_3119721</name>
</gene>
<reference evidence="1" key="1">
    <citation type="submission" date="2019-10" db="EMBL/GenBank/DDBJ databases">
        <authorList>
            <consortium name="DOE Joint Genome Institute"/>
            <person name="Kuo A."/>
            <person name="Miyauchi S."/>
            <person name="Kiss E."/>
            <person name="Drula E."/>
            <person name="Kohler A."/>
            <person name="Sanchez-Garcia M."/>
            <person name="Andreopoulos B."/>
            <person name="Barry K.W."/>
            <person name="Bonito G."/>
            <person name="Buee M."/>
            <person name="Carver A."/>
            <person name="Chen C."/>
            <person name="Cichocki N."/>
            <person name="Clum A."/>
            <person name="Culley D."/>
            <person name="Crous P.W."/>
            <person name="Fauchery L."/>
            <person name="Girlanda M."/>
            <person name="Hayes R."/>
            <person name="Keri Z."/>
            <person name="Labutti K."/>
            <person name="Lipzen A."/>
            <person name="Lombard V."/>
            <person name="Magnuson J."/>
            <person name="Maillard F."/>
            <person name="Morin E."/>
            <person name="Murat C."/>
            <person name="Nolan M."/>
            <person name="Ohm R."/>
            <person name="Pangilinan J."/>
            <person name="Pereira M."/>
            <person name="Perotto S."/>
            <person name="Peter M."/>
            <person name="Riley R."/>
            <person name="Sitrit Y."/>
            <person name="Stielow B."/>
            <person name="Szollosi G."/>
            <person name="Zifcakova L."/>
            <person name="Stursova M."/>
            <person name="Spatafora J.W."/>
            <person name="Tedersoo L."/>
            <person name="Vaario L.-M."/>
            <person name="Yamada A."/>
            <person name="Yan M."/>
            <person name="Wang P."/>
            <person name="Xu J."/>
            <person name="Bruns T."/>
            <person name="Baldrian P."/>
            <person name="Vilgalys R."/>
            <person name="Henrissat B."/>
            <person name="Grigoriev I.V."/>
            <person name="Hibbett D."/>
            <person name="Nagy L.G."/>
            <person name="Martin F.M."/>
        </authorList>
    </citation>
    <scope>NUCLEOTIDE SEQUENCE</scope>
    <source>
        <strain evidence="1">P2</strain>
    </source>
</reference>
<dbReference type="Proteomes" id="UP000886501">
    <property type="component" value="Unassembled WGS sequence"/>
</dbReference>
<protein>
    <submittedName>
        <fullName evidence="1">Uncharacterized protein</fullName>
    </submittedName>
</protein>
<accession>A0ACB6Z9A8</accession>
<dbReference type="EMBL" id="MU118079">
    <property type="protein sequence ID" value="KAF9645736.1"/>
    <property type="molecule type" value="Genomic_DNA"/>
</dbReference>
<evidence type="ECO:0000313" key="1">
    <source>
        <dbReference type="EMBL" id="KAF9645736.1"/>
    </source>
</evidence>
<sequence length="260" mass="28996">MLWDWDDSVDEGADGPRGESRRSQRGVRPDEMLQAGFVRRSHVRPWPLQHGSRERLRALIEREQLRNRWREASRFQHTQQSTSRSYSPLSTSSSNTGEIDLLSLAPHPKIRIPFLDFFASILGVDPLTVDLLARCSTVETHGSVLFPDHTIQPLPALTSHPTTMDDGGNISSTIAPVDQKIDKRSGVHGFHKALLSPGIERDSWASLKEGLTVFYTTATSVPTQNPGRLLGLVQLWGKLVKSVYSSTPASPSEIEEVKRK</sequence>
<reference evidence="1" key="2">
    <citation type="journal article" date="2020" name="Nat. Commun.">
        <title>Large-scale genome sequencing of mycorrhizal fungi provides insights into the early evolution of symbiotic traits.</title>
        <authorList>
            <person name="Miyauchi S."/>
            <person name="Kiss E."/>
            <person name="Kuo A."/>
            <person name="Drula E."/>
            <person name="Kohler A."/>
            <person name="Sanchez-Garcia M."/>
            <person name="Morin E."/>
            <person name="Andreopoulos B."/>
            <person name="Barry K.W."/>
            <person name="Bonito G."/>
            <person name="Buee M."/>
            <person name="Carver A."/>
            <person name="Chen C."/>
            <person name="Cichocki N."/>
            <person name="Clum A."/>
            <person name="Culley D."/>
            <person name="Crous P.W."/>
            <person name="Fauchery L."/>
            <person name="Girlanda M."/>
            <person name="Hayes R.D."/>
            <person name="Keri Z."/>
            <person name="LaButti K."/>
            <person name="Lipzen A."/>
            <person name="Lombard V."/>
            <person name="Magnuson J."/>
            <person name="Maillard F."/>
            <person name="Murat C."/>
            <person name="Nolan M."/>
            <person name="Ohm R.A."/>
            <person name="Pangilinan J."/>
            <person name="Pereira M.F."/>
            <person name="Perotto S."/>
            <person name="Peter M."/>
            <person name="Pfister S."/>
            <person name="Riley R."/>
            <person name="Sitrit Y."/>
            <person name="Stielow J.B."/>
            <person name="Szollosi G."/>
            <person name="Zifcakova L."/>
            <person name="Stursova M."/>
            <person name="Spatafora J.W."/>
            <person name="Tedersoo L."/>
            <person name="Vaario L.M."/>
            <person name="Yamada A."/>
            <person name="Yan M."/>
            <person name="Wang P."/>
            <person name="Xu J."/>
            <person name="Bruns T."/>
            <person name="Baldrian P."/>
            <person name="Vilgalys R."/>
            <person name="Dunand C."/>
            <person name="Henrissat B."/>
            <person name="Grigoriev I.V."/>
            <person name="Hibbett D."/>
            <person name="Nagy L.G."/>
            <person name="Martin F.M."/>
        </authorList>
    </citation>
    <scope>NUCLEOTIDE SEQUENCE</scope>
    <source>
        <strain evidence="1">P2</strain>
    </source>
</reference>
<organism evidence="1 2">
    <name type="scientific">Thelephora ganbajun</name>
    <name type="common">Ganba fungus</name>
    <dbReference type="NCBI Taxonomy" id="370292"/>
    <lineage>
        <taxon>Eukaryota</taxon>
        <taxon>Fungi</taxon>
        <taxon>Dikarya</taxon>
        <taxon>Basidiomycota</taxon>
        <taxon>Agaricomycotina</taxon>
        <taxon>Agaricomycetes</taxon>
        <taxon>Thelephorales</taxon>
        <taxon>Thelephoraceae</taxon>
        <taxon>Thelephora</taxon>
    </lineage>
</organism>
<name>A0ACB6Z9A8_THEGA</name>
<proteinExistence type="predicted"/>
<evidence type="ECO:0000313" key="2">
    <source>
        <dbReference type="Proteomes" id="UP000886501"/>
    </source>
</evidence>
<comment type="caution">
    <text evidence="1">The sequence shown here is derived from an EMBL/GenBank/DDBJ whole genome shotgun (WGS) entry which is preliminary data.</text>
</comment>
<keyword evidence="2" id="KW-1185">Reference proteome</keyword>